<comment type="caution">
    <text evidence="1">The sequence shown here is derived from an EMBL/GenBank/DDBJ whole genome shotgun (WGS) entry which is preliminary data.</text>
</comment>
<dbReference type="AlphaFoldDB" id="A0A1Q9D2I4"/>
<sequence length="121" mass="13978">MLSLQVAELKVLEFVDTRMRHWRVGTLLGLDKEAVDNFCTVWWSMKPTRDDTVAIDDLVDVIKQLPGFAKKLAKLQEVINEGASRINFQRYCMVMRHPFLIPQASKDHRLAPVPKFLKSPE</sequence>
<evidence type="ECO:0000313" key="2">
    <source>
        <dbReference type="Proteomes" id="UP000186817"/>
    </source>
</evidence>
<name>A0A1Q9D2I4_SYMMI</name>
<evidence type="ECO:0000313" key="1">
    <source>
        <dbReference type="EMBL" id="OLP89378.1"/>
    </source>
</evidence>
<dbReference type="OrthoDB" id="10274841at2759"/>
<dbReference type="Proteomes" id="UP000186817">
    <property type="component" value="Unassembled WGS sequence"/>
</dbReference>
<dbReference type="EMBL" id="LSRX01000763">
    <property type="protein sequence ID" value="OLP89378.1"/>
    <property type="molecule type" value="Genomic_DNA"/>
</dbReference>
<protein>
    <submittedName>
        <fullName evidence="1">Uncharacterized protein</fullName>
    </submittedName>
</protein>
<gene>
    <name evidence="1" type="ORF">AK812_SmicGene29176</name>
</gene>
<proteinExistence type="predicted"/>
<keyword evidence="2" id="KW-1185">Reference proteome</keyword>
<reference evidence="1 2" key="1">
    <citation type="submission" date="2016-02" db="EMBL/GenBank/DDBJ databases">
        <title>Genome analysis of coral dinoflagellate symbionts highlights evolutionary adaptations to a symbiotic lifestyle.</title>
        <authorList>
            <person name="Aranda M."/>
            <person name="Li Y."/>
            <person name="Liew Y.J."/>
            <person name="Baumgarten S."/>
            <person name="Simakov O."/>
            <person name="Wilson M."/>
            <person name="Piel J."/>
            <person name="Ashoor H."/>
            <person name="Bougouffa S."/>
            <person name="Bajic V.B."/>
            <person name="Ryu T."/>
            <person name="Ravasi T."/>
            <person name="Bayer T."/>
            <person name="Micklem G."/>
            <person name="Kim H."/>
            <person name="Bhak J."/>
            <person name="Lajeunesse T.C."/>
            <person name="Voolstra C.R."/>
        </authorList>
    </citation>
    <scope>NUCLEOTIDE SEQUENCE [LARGE SCALE GENOMIC DNA]</scope>
    <source>
        <strain evidence="1 2">CCMP2467</strain>
    </source>
</reference>
<organism evidence="1 2">
    <name type="scientific">Symbiodinium microadriaticum</name>
    <name type="common">Dinoflagellate</name>
    <name type="synonym">Zooxanthella microadriatica</name>
    <dbReference type="NCBI Taxonomy" id="2951"/>
    <lineage>
        <taxon>Eukaryota</taxon>
        <taxon>Sar</taxon>
        <taxon>Alveolata</taxon>
        <taxon>Dinophyceae</taxon>
        <taxon>Suessiales</taxon>
        <taxon>Symbiodiniaceae</taxon>
        <taxon>Symbiodinium</taxon>
    </lineage>
</organism>
<accession>A0A1Q9D2I4</accession>